<evidence type="ECO:0000313" key="1">
    <source>
        <dbReference type="EMBL" id="XFO70627.1"/>
    </source>
</evidence>
<dbReference type="RefSeq" id="WP_093794190.1">
    <property type="nucleotide sequence ID" value="NZ_CP155571.1"/>
</dbReference>
<proteinExistence type="predicted"/>
<dbReference type="Gene3D" id="3.40.50.1860">
    <property type="match status" value="1"/>
</dbReference>
<gene>
    <name evidence="1" type="ORF">SPACI_006260</name>
</gene>
<evidence type="ECO:0000313" key="2">
    <source>
        <dbReference type="Proteomes" id="UP000216052"/>
    </source>
</evidence>
<dbReference type="InterPro" id="IPR001920">
    <property type="entry name" value="Asp/Glu_race"/>
</dbReference>
<sequence>MLAWKYKIGLLISARNQVMEPDFNRYKPECVSIHSTRIKKDQDFTNIDTMNDLQQEAHKQWK</sequence>
<dbReference type="Proteomes" id="UP000216052">
    <property type="component" value="Chromosome"/>
</dbReference>
<dbReference type="EMBL" id="CP155571">
    <property type="protein sequence ID" value="XFO70627.1"/>
    <property type="molecule type" value="Genomic_DNA"/>
</dbReference>
<keyword evidence="2" id="KW-1185">Reference proteome</keyword>
<accession>A0ABZ3IX20</accession>
<name>A0ABZ3IX20_SPOA4</name>
<reference evidence="1" key="1">
    <citation type="submission" date="2024-05" db="EMBL/GenBank/DDBJ databases">
        <title>Isolation and characterization of Sporomusa carbonis sp. nov., a carboxydotrophic hydrogenogen in the genus of Sporomusa isolated from a charcoal burning pile.</title>
        <authorList>
            <person name="Boeer T."/>
            <person name="Rosenbaum F."/>
            <person name="Eysell L."/>
            <person name="Mueller V."/>
            <person name="Daniel R."/>
            <person name="Poehlein A."/>
        </authorList>
    </citation>
    <scope>NUCLEOTIDE SEQUENCE [LARGE SCALE GENOMIC DNA]</scope>
    <source>
        <strain evidence="1">DSM 3132</strain>
    </source>
</reference>
<organism evidence="1 2">
    <name type="scientific">Sporomusa acidovorans (strain ATCC 49682 / DSM 3132 / Mol)</name>
    <dbReference type="NCBI Taxonomy" id="1123286"/>
    <lineage>
        <taxon>Bacteria</taxon>
        <taxon>Bacillati</taxon>
        <taxon>Bacillota</taxon>
        <taxon>Negativicutes</taxon>
        <taxon>Selenomonadales</taxon>
        <taxon>Sporomusaceae</taxon>
        <taxon>Sporomusa</taxon>
    </lineage>
</organism>
<protein>
    <submittedName>
        <fullName evidence="1">Uncharacterized protein</fullName>
    </submittedName>
</protein>